<evidence type="ECO:0000313" key="1">
    <source>
        <dbReference type="EMBL" id="GAC94130.1"/>
    </source>
</evidence>
<dbReference type="EMBL" id="DF238782">
    <property type="protein sequence ID" value="GAC94130.1"/>
    <property type="molecule type" value="Genomic_DNA"/>
</dbReference>
<dbReference type="AlphaFoldDB" id="R9P7N7"/>
<dbReference type="eggNOG" id="ENOG502TGW2">
    <property type="taxonomic scope" value="Eukaryota"/>
</dbReference>
<dbReference type="GeneID" id="24106996"/>
<sequence>MVEHVALYILSGSSVKGQAVLDNIRSSDFIDEINSGEGPREECGLYKLIQLVQPSNSSVKLSSEKDVLEYHDRLVKGEETAKADGEDAKWNTNCILIADKEKDDLVLIVEISKGKKTGDTLKARARSSVEVVSLLRSGLLA</sequence>
<reference evidence="2" key="1">
    <citation type="journal article" date="2013" name="Genome Announc.">
        <title>Draft genome sequence of the basidiomycetous yeast-like fungus Pseudozyma hubeiensis SY62, which produces an abundant amount of the biosurfactant mannosylerythritol lipids.</title>
        <authorList>
            <person name="Konishi M."/>
            <person name="Hatada Y."/>
            <person name="Horiuchi J."/>
        </authorList>
    </citation>
    <scope>NUCLEOTIDE SEQUENCE [LARGE SCALE GENOMIC DNA]</scope>
    <source>
        <strain evidence="2">SY62</strain>
    </source>
</reference>
<dbReference type="OrthoDB" id="3335062at2759"/>
<dbReference type="RefSeq" id="XP_012187717.1">
    <property type="nucleotide sequence ID" value="XM_012332327.1"/>
</dbReference>
<name>R9P7N7_PSEHS</name>
<gene>
    <name evidence="1" type="ORF">PHSY_001699</name>
</gene>
<proteinExistence type="predicted"/>
<accession>R9P7N7</accession>
<keyword evidence="2" id="KW-1185">Reference proteome</keyword>
<evidence type="ECO:0000313" key="2">
    <source>
        <dbReference type="Proteomes" id="UP000014071"/>
    </source>
</evidence>
<dbReference type="Proteomes" id="UP000014071">
    <property type="component" value="Unassembled WGS sequence"/>
</dbReference>
<organism evidence="1 2">
    <name type="scientific">Pseudozyma hubeiensis (strain SY62)</name>
    <name type="common">Yeast</name>
    <dbReference type="NCBI Taxonomy" id="1305764"/>
    <lineage>
        <taxon>Eukaryota</taxon>
        <taxon>Fungi</taxon>
        <taxon>Dikarya</taxon>
        <taxon>Basidiomycota</taxon>
        <taxon>Ustilaginomycotina</taxon>
        <taxon>Ustilaginomycetes</taxon>
        <taxon>Ustilaginales</taxon>
        <taxon>Ustilaginaceae</taxon>
        <taxon>Pseudozyma</taxon>
    </lineage>
</organism>
<dbReference type="HOGENOM" id="CLU_1662124_0_0_1"/>
<protein>
    <submittedName>
        <fullName evidence="1">Protein transport protein</fullName>
    </submittedName>
</protein>